<dbReference type="InterPro" id="IPR016181">
    <property type="entry name" value="Acyl_CoA_acyltransferase"/>
</dbReference>
<dbReference type="CDD" id="cd04301">
    <property type="entry name" value="NAT_SF"/>
    <property type="match status" value="1"/>
</dbReference>
<reference evidence="2 3" key="2">
    <citation type="journal article" date="2017" name="Int. J. Syst. Evol. Microbiol.">
        <title>Mycobacterium stephanolepidis sp. nov., a rapidly growing species related to Mycobacterium chelonae, isolated from marine teleost fish, Stephanolepis cirrhifer.</title>
        <authorList>
            <person name="Fukano H."/>
            <person name="Wada S."/>
            <person name="Kurata O."/>
            <person name="Katayama K."/>
            <person name="Fujiwara N."/>
            <person name="Hoshino Y."/>
        </authorList>
    </citation>
    <scope>NUCLEOTIDE SEQUENCE [LARGE SCALE GENOMIC DNA]</scope>
    <source>
        <strain evidence="2 3">NJB0901</strain>
    </source>
</reference>
<proteinExistence type="predicted"/>
<protein>
    <recommendedName>
        <fullName evidence="1">N-acetyltransferase domain-containing protein</fullName>
    </recommendedName>
</protein>
<sequence length="228" mass="25552">MKREISIVDASAEEISNLDYWYALSGGRMGDAKDIEDLLKAKDAGVLGCAIGGALSENMERMLFMPRENWYYARTAIKSLRINGQTAGMLVMGAHAWLWDQLTDRKDADWESGTAPELWPDWAKAFYTSVMCTAKLHVVAISPDHHRQGLGSRLVKRALKIAERGNTVMLYGQFDSAREGLGKFYGGHGFKVLDEGQPLHMLMATGDPKDYSVPPPGDAYFVKYWQRR</sequence>
<dbReference type="InterPro" id="IPR000182">
    <property type="entry name" value="GNAT_dom"/>
</dbReference>
<dbReference type="EMBL" id="AP018165">
    <property type="protein sequence ID" value="BAX97317.1"/>
    <property type="molecule type" value="Genomic_DNA"/>
</dbReference>
<dbReference type="RefSeq" id="WP_096505681.1">
    <property type="nucleotide sequence ID" value="NZ_AP018165.1"/>
</dbReference>
<organism evidence="2 3">
    <name type="scientific">[Mycobacterium] stephanolepidis</name>
    <dbReference type="NCBI Taxonomy" id="1520670"/>
    <lineage>
        <taxon>Bacteria</taxon>
        <taxon>Bacillati</taxon>
        <taxon>Actinomycetota</taxon>
        <taxon>Actinomycetes</taxon>
        <taxon>Mycobacteriales</taxon>
        <taxon>Mycobacteriaceae</taxon>
        <taxon>Mycobacteroides</taxon>
    </lineage>
</organism>
<dbReference type="Pfam" id="PF13508">
    <property type="entry name" value="Acetyltransf_7"/>
    <property type="match status" value="1"/>
</dbReference>
<evidence type="ECO:0000259" key="1">
    <source>
        <dbReference type="PROSITE" id="PS51186"/>
    </source>
</evidence>
<accession>A0A1Z4EWK3</accession>
<dbReference type="Proteomes" id="UP000217954">
    <property type="component" value="Chromosome"/>
</dbReference>
<reference evidence="3" key="1">
    <citation type="journal article" date="2017" name="Genome Announc.">
        <title>Complete Genome Sequence of Mycobacterium stephanolepidis.</title>
        <authorList>
            <person name="Fukano H."/>
            <person name="Yoshida M."/>
            <person name="Katayama Y."/>
            <person name="Omatsu T."/>
            <person name="Mizutani T."/>
            <person name="Kurata O."/>
            <person name="Wada S."/>
            <person name="Hoshino Y."/>
        </authorList>
    </citation>
    <scope>NUCLEOTIDE SEQUENCE [LARGE SCALE GENOMIC DNA]</scope>
    <source>
        <strain evidence="3">NJB0901</strain>
    </source>
</reference>
<dbReference type="SUPFAM" id="SSF55729">
    <property type="entry name" value="Acyl-CoA N-acyltransferases (Nat)"/>
    <property type="match status" value="1"/>
</dbReference>
<gene>
    <name evidence="2" type="ORF">MSTE_02001</name>
</gene>
<dbReference type="KEGG" id="mste:MSTE_02001"/>
<dbReference type="OrthoDB" id="4627035at2"/>
<feature type="domain" description="N-acetyltransferase" evidence="1">
    <location>
        <begin position="75"/>
        <end position="208"/>
    </location>
</feature>
<evidence type="ECO:0000313" key="3">
    <source>
        <dbReference type="Proteomes" id="UP000217954"/>
    </source>
</evidence>
<keyword evidence="3" id="KW-1185">Reference proteome</keyword>
<dbReference type="Gene3D" id="3.40.630.30">
    <property type="match status" value="1"/>
</dbReference>
<dbReference type="GO" id="GO:0016747">
    <property type="term" value="F:acyltransferase activity, transferring groups other than amino-acyl groups"/>
    <property type="evidence" value="ECO:0007669"/>
    <property type="project" value="InterPro"/>
</dbReference>
<evidence type="ECO:0000313" key="2">
    <source>
        <dbReference type="EMBL" id="BAX97317.1"/>
    </source>
</evidence>
<dbReference type="PROSITE" id="PS51186">
    <property type="entry name" value="GNAT"/>
    <property type="match status" value="1"/>
</dbReference>
<name>A0A1Z4EWK3_9MYCO</name>
<dbReference type="AlphaFoldDB" id="A0A1Z4EWK3"/>